<keyword evidence="1" id="KW-0472">Membrane</keyword>
<keyword evidence="1" id="KW-0812">Transmembrane</keyword>
<dbReference type="GO" id="GO:0005886">
    <property type="term" value="C:plasma membrane"/>
    <property type="evidence" value="ECO:0007669"/>
    <property type="project" value="TreeGrafter"/>
</dbReference>
<dbReference type="ExpressionAtlas" id="A0A6I8VIA4">
    <property type="expression patterns" value="baseline"/>
</dbReference>
<dbReference type="GO" id="GO:0019991">
    <property type="term" value="P:septate junction assembly"/>
    <property type="evidence" value="ECO:0007669"/>
    <property type="project" value="InterPro"/>
</dbReference>
<dbReference type="PANTHER" id="PTHR36692:SF2">
    <property type="entry name" value="GEO12064P1"/>
    <property type="match status" value="1"/>
</dbReference>
<evidence type="ECO:0000313" key="2">
    <source>
        <dbReference type="Proteomes" id="UP000001819"/>
    </source>
</evidence>
<reference evidence="3" key="1">
    <citation type="submission" date="2025-08" db="UniProtKB">
        <authorList>
            <consortium name="RefSeq"/>
        </authorList>
    </citation>
    <scope>IDENTIFICATION</scope>
    <source>
        <strain evidence="3">MV-25-SWS-2005</strain>
        <tissue evidence="3">Whole body</tissue>
    </source>
</reference>
<dbReference type="KEGG" id="dpo:26533288"/>
<sequence>KQTFIATSIILIESVADHRYSSQAMLVCGTLTGYAIICATLGIGHLVGANIDKRIDVLFSVAAVILFIASGAVILDRWLDVYEVESDKNSVLAAAIFCLANGAIFVGDTFVVLNA</sequence>
<gene>
    <name evidence="3" type="primary">LOC26533288</name>
</gene>
<dbReference type="InParanoid" id="A0A6I8VIA4"/>
<dbReference type="Proteomes" id="UP000001819">
    <property type="component" value="Chromosome X"/>
</dbReference>
<dbReference type="InterPro" id="IPR038976">
    <property type="entry name" value="Ssk"/>
</dbReference>
<feature type="transmembrane region" description="Helical" evidence="1">
    <location>
        <begin position="91"/>
        <end position="113"/>
    </location>
</feature>
<name>A0A6I8VIA4_DROPS</name>
<protein>
    <submittedName>
        <fullName evidence="3">Uncharacterized protein</fullName>
    </submittedName>
</protein>
<accession>A0A6I8VIA4</accession>
<dbReference type="AlphaFoldDB" id="A0A6I8VIA4"/>
<feature type="non-terminal residue" evidence="3">
    <location>
        <position position="1"/>
    </location>
</feature>
<proteinExistence type="predicted"/>
<organism evidence="2 3">
    <name type="scientific">Drosophila pseudoobscura pseudoobscura</name>
    <name type="common">Fruit fly</name>
    <dbReference type="NCBI Taxonomy" id="46245"/>
    <lineage>
        <taxon>Eukaryota</taxon>
        <taxon>Metazoa</taxon>
        <taxon>Ecdysozoa</taxon>
        <taxon>Arthropoda</taxon>
        <taxon>Hexapoda</taxon>
        <taxon>Insecta</taxon>
        <taxon>Pterygota</taxon>
        <taxon>Neoptera</taxon>
        <taxon>Endopterygota</taxon>
        <taxon>Diptera</taxon>
        <taxon>Brachycera</taxon>
        <taxon>Muscomorpha</taxon>
        <taxon>Ephydroidea</taxon>
        <taxon>Drosophilidae</taxon>
        <taxon>Drosophila</taxon>
        <taxon>Sophophora</taxon>
    </lineage>
</organism>
<dbReference type="RefSeq" id="XP_015041894.2">
    <property type="nucleotide sequence ID" value="XM_015186408.2"/>
</dbReference>
<keyword evidence="1" id="KW-1133">Transmembrane helix</keyword>
<feature type="transmembrane region" description="Helical" evidence="1">
    <location>
        <begin position="58"/>
        <end position="79"/>
    </location>
</feature>
<dbReference type="PANTHER" id="PTHR36692">
    <property type="entry name" value="PROTEIN SNAKESKIN"/>
    <property type="match status" value="1"/>
</dbReference>
<evidence type="ECO:0000256" key="1">
    <source>
        <dbReference type="SAM" id="Phobius"/>
    </source>
</evidence>
<feature type="transmembrane region" description="Helical" evidence="1">
    <location>
        <begin position="24"/>
        <end position="46"/>
    </location>
</feature>
<evidence type="ECO:0000313" key="3">
    <source>
        <dbReference type="RefSeq" id="XP_015041894.2"/>
    </source>
</evidence>
<keyword evidence="2" id="KW-1185">Reference proteome</keyword>